<evidence type="ECO:0000256" key="1">
    <source>
        <dbReference type="ARBA" id="ARBA00022630"/>
    </source>
</evidence>
<dbReference type="InterPro" id="IPR036188">
    <property type="entry name" value="FAD/NAD-bd_sf"/>
</dbReference>
<dbReference type="Pfam" id="PF01494">
    <property type="entry name" value="FAD_binding_3"/>
    <property type="match status" value="1"/>
</dbReference>
<dbReference type="PRINTS" id="PR00420">
    <property type="entry name" value="RNGMNOXGNASE"/>
</dbReference>
<dbReference type="GO" id="GO:0071949">
    <property type="term" value="F:FAD binding"/>
    <property type="evidence" value="ECO:0007669"/>
    <property type="project" value="InterPro"/>
</dbReference>
<dbReference type="PANTHER" id="PTHR46865:SF2">
    <property type="entry name" value="MONOOXYGENASE"/>
    <property type="match status" value="1"/>
</dbReference>
<protein>
    <submittedName>
        <fullName evidence="6">Oxidoreductase</fullName>
    </submittedName>
</protein>
<dbReference type="EMBL" id="JOMC01000033">
    <property type="protein sequence ID" value="KIA75839.1"/>
    <property type="molecule type" value="Genomic_DNA"/>
</dbReference>
<feature type="region of interest" description="Disordered" evidence="4">
    <location>
        <begin position="28"/>
        <end position="69"/>
    </location>
</feature>
<accession>A0A0C1EGQ3</accession>
<evidence type="ECO:0000259" key="5">
    <source>
        <dbReference type="Pfam" id="PF01494"/>
    </source>
</evidence>
<dbReference type="AlphaFoldDB" id="A0A0C1EGQ3"/>
<feature type="domain" description="FAD-binding" evidence="5">
    <location>
        <begin position="82"/>
        <end position="399"/>
    </location>
</feature>
<sequence length="516" mass="57653">MFASVGYLLLSQAFFWDWPGGPNRAAVLNEPGTFKPESSKSAGFGSPPPNSRGYVAPPTAQDPFSGRTSHHFASKGNMAPLTILIVGCGIAGPTLASFLLLADIPAAQKPRITILERESTRSAHLRGQNIDIRGVGVTIIRKLGLEAQIRASTTGEEGVQLVDERNRVWSQNRVDKNSKIQMPTSDIEILRGRLAELCWKNSQRISAEAEREGAKGIEYIFGEYLDEVKQDDSQVHVRFAKSGESRTFDLLVGADGMQSGTRKLVWGEEGEKNRLKRIGMYAGFFSIPREEQDGKWRRWFHAPGRRGIMLRPDSLGVRSTIFMYVVNEKDDRFAKVTTKEGGGVEAQKALLEEYFTDAGWECNRIIREMKATDDFYYDAVSQVKMDSWTKGRVVLLGDAGAAYKLAGYLQPYMKGENPDPSAALARYNEQMRPIIEDGQQLAPGQPYIINPETAWGVWVMRVLIRSLSYTRIIFIVVKFFGKILHLGPQAADYVPVEDFGFKDMSAWKEEDSDQSS</sequence>
<reference evidence="6 7" key="1">
    <citation type="submission" date="2014-11" db="EMBL/GenBank/DDBJ databases">
        <title>Genomics derived discovery of secondary metabolites biosynthetic gene clusters in Aspergillus ustus.</title>
        <authorList>
            <person name="Pi B."/>
            <person name="Dai F."/>
            <person name="Song X."/>
            <person name="Zhu C."/>
            <person name="Li H."/>
            <person name="Yu D."/>
        </authorList>
    </citation>
    <scope>NUCLEOTIDE SEQUENCE [LARGE SCALE GENOMIC DNA]</scope>
    <source>
        <strain evidence="6 7">3.3904</strain>
    </source>
</reference>
<comment type="caution">
    <text evidence="6">The sequence shown here is derived from an EMBL/GenBank/DDBJ whole genome shotgun (WGS) entry which is preliminary data.</text>
</comment>
<dbReference type="PANTHER" id="PTHR46865">
    <property type="entry name" value="OXIDOREDUCTASE-RELATED"/>
    <property type="match status" value="1"/>
</dbReference>
<dbReference type="Proteomes" id="UP000053475">
    <property type="component" value="Unassembled WGS sequence"/>
</dbReference>
<keyword evidence="7" id="KW-1185">Reference proteome</keyword>
<keyword evidence="3" id="KW-0560">Oxidoreductase</keyword>
<evidence type="ECO:0000256" key="3">
    <source>
        <dbReference type="ARBA" id="ARBA00023002"/>
    </source>
</evidence>
<proteinExistence type="predicted"/>
<evidence type="ECO:0000313" key="6">
    <source>
        <dbReference type="EMBL" id="KIA75839.1"/>
    </source>
</evidence>
<dbReference type="GO" id="GO:0016491">
    <property type="term" value="F:oxidoreductase activity"/>
    <property type="evidence" value="ECO:0007669"/>
    <property type="project" value="UniProtKB-KW"/>
</dbReference>
<evidence type="ECO:0000256" key="2">
    <source>
        <dbReference type="ARBA" id="ARBA00022827"/>
    </source>
</evidence>
<evidence type="ECO:0000256" key="4">
    <source>
        <dbReference type="SAM" id="MobiDB-lite"/>
    </source>
</evidence>
<evidence type="ECO:0000313" key="7">
    <source>
        <dbReference type="Proteomes" id="UP000053475"/>
    </source>
</evidence>
<organism evidence="6 7">
    <name type="scientific">Aspergillus ustus</name>
    <dbReference type="NCBI Taxonomy" id="40382"/>
    <lineage>
        <taxon>Eukaryota</taxon>
        <taxon>Fungi</taxon>
        <taxon>Dikarya</taxon>
        <taxon>Ascomycota</taxon>
        <taxon>Pezizomycotina</taxon>
        <taxon>Eurotiomycetes</taxon>
        <taxon>Eurotiomycetidae</taxon>
        <taxon>Eurotiales</taxon>
        <taxon>Aspergillaceae</taxon>
        <taxon>Aspergillus</taxon>
        <taxon>Aspergillus subgen. Nidulantes</taxon>
    </lineage>
</organism>
<dbReference type="SUPFAM" id="SSF51905">
    <property type="entry name" value="FAD/NAD(P)-binding domain"/>
    <property type="match status" value="1"/>
</dbReference>
<keyword evidence="1" id="KW-0285">Flavoprotein</keyword>
<dbReference type="InterPro" id="IPR002938">
    <property type="entry name" value="FAD-bd"/>
</dbReference>
<dbReference type="InterPro" id="IPR051704">
    <property type="entry name" value="FAD_aromatic-hydroxylase"/>
</dbReference>
<keyword evidence="2" id="KW-0274">FAD</keyword>
<name>A0A0C1EGQ3_ASPUT</name>
<dbReference type="Gene3D" id="3.50.50.60">
    <property type="entry name" value="FAD/NAD(P)-binding domain"/>
    <property type="match status" value="1"/>
</dbReference>
<gene>
    <name evidence="6" type="ORF">HK57_00366</name>
</gene>